<evidence type="ECO:0000313" key="13">
    <source>
        <dbReference type="Proteomes" id="UP000751190"/>
    </source>
</evidence>
<evidence type="ECO:0000313" key="12">
    <source>
        <dbReference type="EMBL" id="KAG8467409.1"/>
    </source>
</evidence>
<dbReference type="Gene3D" id="1.10.8.960">
    <property type="match status" value="1"/>
</dbReference>
<evidence type="ECO:0000256" key="11">
    <source>
        <dbReference type="SAM" id="MobiDB-lite"/>
    </source>
</evidence>
<dbReference type="PANTHER" id="PTHR11164">
    <property type="entry name" value="GLUTAMATE CYSTEINE LIGASE"/>
    <property type="match status" value="1"/>
</dbReference>
<feature type="region of interest" description="Disordered" evidence="11">
    <location>
        <begin position="217"/>
        <end position="251"/>
    </location>
</feature>
<keyword evidence="5 10" id="KW-0317">Glutathione biosynthesis</keyword>
<comment type="catalytic activity">
    <reaction evidence="10">
        <text>L-cysteine + L-glutamate + ATP = gamma-L-glutamyl-L-cysteine + ADP + phosphate + H(+)</text>
        <dbReference type="Rhea" id="RHEA:13285"/>
        <dbReference type="ChEBI" id="CHEBI:15378"/>
        <dbReference type="ChEBI" id="CHEBI:29985"/>
        <dbReference type="ChEBI" id="CHEBI:30616"/>
        <dbReference type="ChEBI" id="CHEBI:35235"/>
        <dbReference type="ChEBI" id="CHEBI:43474"/>
        <dbReference type="ChEBI" id="CHEBI:58173"/>
        <dbReference type="ChEBI" id="CHEBI:456216"/>
        <dbReference type="EC" id="6.3.2.2"/>
    </reaction>
</comment>
<proteinExistence type="inferred from homology"/>
<gene>
    <name evidence="12" type="ORF">KFE25_000725</name>
</gene>
<feature type="compositionally biased region" description="Basic and acidic residues" evidence="11">
    <location>
        <begin position="543"/>
        <end position="553"/>
    </location>
</feature>
<evidence type="ECO:0000256" key="6">
    <source>
        <dbReference type="ARBA" id="ARBA00022741"/>
    </source>
</evidence>
<keyword evidence="7 10" id="KW-0067">ATP-binding</keyword>
<protein>
    <recommendedName>
        <fullName evidence="3 10">Glutamate--cysteine ligase</fullName>
        <ecNumber evidence="3 10">6.3.2.2</ecNumber>
    </recommendedName>
    <alternativeName>
        <fullName evidence="9 10">Gamma-ECS</fullName>
    </alternativeName>
    <alternativeName>
        <fullName evidence="8 10">Gamma-glutamylcysteine synthetase</fullName>
    </alternativeName>
</protein>
<evidence type="ECO:0000256" key="1">
    <source>
        <dbReference type="ARBA" id="ARBA00005006"/>
    </source>
</evidence>
<dbReference type="AlphaFoldDB" id="A0A8J6CCC2"/>
<comment type="pathway">
    <text evidence="1 10">Sulfur metabolism; glutathione biosynthesis; glutathione from L-cysteine and L-glutamate: step 1/2.</text>
</comment>
<evidence type="ECO:0000256" key="2">
    <source>
        <dbReference type="ARBA" id="ARBA00008100"/>
    </source>
</evidence>
<dbReference type="OMA" id="ATWMRRF"/>
<dbReference type="Proteomes" id="UP000751190">
    <property type="component" value="Unassembled WGS sequence"/>
</dbReference>
<feature type="compositionally biased region" description="Basic and acidic residues" evidence="11">
    <location>
        <begin position="324"/>
        <end position="334"/>
    </location>
</feature>
<comment type="similarity">
    <text evidence="2 10">Belongs to the glutamate--cysteine ligase type 3 family.</text>
</comment>
<evidence type="ECO:0000256" key="5">
    <source>
        <dbReference type="ARBA" id="ARBA00022684"/>
    </source>
</evidence>
<dbReference type="Gene3D" id="3.30.590.50">
    <property type="match status" value="2"/>
</dbReference>
<dbReference type="SUPFAM" id="SSF55931">
    <property type="entry name" value="Glutamine synthetase/guanido kinase"/>
    <property type="match status" value="1"/>
</dbReference>
<keyword evidence="13" id="KW-1185">Reference proteome</keyword>
<reference evidence="12" key="1">
    <citation type="submission" date="2021-05" db="EMBL/GenBank/DDBJ databases">
        <title>The genome of the haptophyte Pavlova lutheri (Diacronema luteri, Pavlovales) - a model for lipid biosynthesis in eukaryotic algae.</title>
        <authorList>
            <person name="Hulatt C.J."/>
            <person name="Posewitz M.C."/>
        </authorList>
    </citation>
    <scope>NUCLEOTIDE SEQUENCE</scope>
    <source>
        <strain evidence="12">NIVA-4/92</strain>
    </source>
</reference>
<keyword evidence="4 10" id="KW-0436">Ligase</keyword>
<feature type="compositionally biased region" description="Pro residues" evidence="11">
    <location>
        <begin position="221"/>
        <end position="230"/>
    </location>
</feature>
<dbReference type="EC" id="6.3.2.2" evidence="3 10"/>
<dbReference type="Pfam" id="PF03074">
    <property type="entry name" value="GCS"/>
    <property type="match status" value="1"/>
</dbReference>
<dbReference type="GO" id="GO:0004357">
    <property type="term" value="F:glutamate-cysteine ligase activity"/>
    <property type="evidence" value="ECO:0007669"/>
    <property type="project" value="UniProtKB-UniRule"/>
</dbReference>
<feature type="region of interest" description="Disordered" evidence="11">
    <location>
        <begin position="541"/>
        <end position="561"/>
    </location>
</feature>
<dbReference type="InterPro" id="IPR014746">
    <property type="entry name" value="Gln_synth/guanido_kin_cat_dom"/>
</dbReference>
<comment type="caution">
    <text evidence="12">The sequence shown here is derived from an EMBL/GenBank/DDBJ whole genome shotgun (WGS) entry which is preliminary data.</text>
</comment>
<evidence type="ECO:0000256" key="7">
    <source>
        <dbReference type="ARBA" id="ARBA00022840"/>
    </source>
</evidence>
<feature type="region of interest" description="Disordered" evidence="11">
    <location>
        <begin position="324"/>
        <end position="347"/>
    </location>
</feature>
<keyword evidence="6 10" id="KW-0547">Nucleotide-binding</keyword>
<dbReference type="PANTHER" id="PTHR11164:SF0">
    <property type="entry name" value="GLUTAMATE--CYSTEINE LIGASE CATALYTIC SUBUNIT"/>
    <property type="match status" value="1"/>
</dbReference>
<dbReference type="GO" id="GO:0005524">
    <property type="term" value="F:ATP binding"/>
    <property type="evidence" value="ECO:0007669"/>
    <property type="project" value="UniProtKB-UniRule"/>
</dbReference>
<evidence type="ECO:0000256" key="8">
    <source>
        <dbReference type="ARBA" id="ARBA00030585"/>
    </source>
</evidence>
<dbReference type="InterPro" id="IPR004308">
    <property type="entry name" value="GCS"/>
</dbReference>
<accession>A0A8J6CCC2</accession>
<evidence type="ECO:0000256" key="3">
    <source>
        <dbReference type="ARBA" id="ARBA00012220"/>
    </source>
</evidence>
<dbReference type="OrthoDB" id="7939818at2759"/>
<feature type="compositionally biased region" description="Low complexity" evidence="11">
    <location>
        <begin position="231"/>
        <end position="251"/>
    </location>
</feature>
<dbReference type="EMBL" id="JAGTXO010000006">
    <property type="protein sequence ID" value="KAG8467409.1"/>
    <property type="molecule type" value="Genomic_DNA"/>
</dbReference>
<organism evidence="12 13">
    <name type="scientific">Diacronema lutheri</name>
    <name type="common">Unicellular marine alga</name>
    <name type="synonym">Monochrysis lutheri</name>
    <dbReference type="NCBI Taxonomy" id="2081491"/>
    <lineage>
        <taxon>Eukaryota</taxon>
        <taxon>Haptista</taxon>
        <taxon>Haptophyta</taxon>
        <taxon>Pavlovophyceae</taxon>
        <taxon>Pavlovales</taxon>
        <taxon>Pavlovaceae</taxon>
        <taxon>Diacronema</taxon>
    </lineage>
</organism>
<evidence type="ECO:0000256" key="9">
    <source>
        <dbReference type="ARBA" id="ARBA00032122"/>
    </source>
</evidence>
<evidence type="ECO:0000256" key="10">
    <source>
        <dbReference type="RuleBase" id="RU367135"/>
    </source>
</evidence>
<dbReference type="UniPathway" id="UPA00142">
    <property type="reaction ID" value="UER00209"/>
</dbReference>
<dbReference type="GO" id="GO:0006750">
    <property type="term" value="P:glutathione biosynthetic process"/>
    <property type="evidence" value="ECO:0007669"/>
    <property type="project" value="UniProtKB-UniRule"/>
</dbReference>
<sequence>MAPLHLVGEPMSWAESKPHLREIRRRGVAQFIALYRSVEHAVGRELLWGDEIEYHLMRLDGEPADAARTVKLSLRAPELLDKLVESEGTDPSRYDGCAWHAEYGRWMVEATPREPFGSYATEMLRVERSMRLRRQRLLSMLEPNEIIPTVPTFPLMGVGDFAHPPAPTMGPVARSESVPDDVINPHPRMRTLTANIRERRGDGTVEVRVPLFRDICTPEFKSPPPPPYEAPPTARADGAPDGAADGAAAAPQPTVRGDAMAYGMGSCCLQVTFQARDVHESRFLTDQLAVLAPIFLALTAATPTFRGRLVDTDVRWAAISQAVDDRTPAERHADGTPVPPGAEQPELAGAGVRRFAKSRYASISHFIYDCPVARLRGERNPILALNDLECEVDEEIAAQLRAAGLDEALTQHIAYNFSRDPLVLFRERIAASDAEQTEHFESLQSTNWNSVRWKPPPAMGSPIGWRTEFRPMEVQLTDFENAAFTNVVMLLTRAILSFDLDLLVPVSRVDENMRRAHARDAVSTQKFYFRKHLVNPAALRAAADGERAPRDEDSPATPGCTQFQRSLDVEEMSLAEVLNGKGDYFPGLLPIVGAYIDSISASASVRAEVHRYMKLIGMRASGLLQTSAQWQRHFITSHADYLSDSVVSPAIARDLMVAAHEVGVGKRPCKEVLGTNKIEPILPVDAWDVKLESSRVDGTTRCQLLRQYMARPAFMTRLKAETHDQSLPDVVDDRKVTRQPCLFTG</sequence>
<evidence type="ECO:0000256" key="4">
    <source>
        <dbReference type="ARBA" id="ARBA00022598"/>
    </source>
</evidence>
<name>A0A8J6CCC2_DIALT</name>